<keyword evidence="2" id="KW-1185">Reference proteome</keyword>
<accession>A0ACC1HAN3</accession>
<name>A0ACC1HAN3_9FUNG</name>
<sequence>MLIPRITNIATLQSAGLASALGRLPVRLYTNSSDAIVDIESSTSIGNTWVQTSQLGSVDELIALFDQGIEGVIVSDDVYQQLAASESEQLGRIPQARLGVYFGLLSDQKAEQFLVNVITRVAMVVLPSGVAESNRAALVSAVAQAEKAGYLPEVGGARRVVVDLWENASVEAISGYAQAGCSVIVPAEALSLDSQRGISVGSAFVAANGLHSDRPDGLFVTVVCDERNECLGVVYSNQESILEALKTGEGVY</sequence>
<gene>
    <name evidence="1" type="primary">HIS4_2</name>
    <name evidence="1" type="ORF">EV182_006686</name>
</gene>
<organism evidence="1 2">
    <name type="scientific">Spiromyces aspiralis</name>
    <dbReference type="NCBI Taxonomy" id="68401"/>
    <lineage>
        <taxon>Eukaryota</taxon>
        <taxon>Fungi</taxon>
        <taxon>Fungi incertae sedis</taxon>
        <taxon>Zoopagomycota</taxon>
        <taxon>Kickxellomycotina</taxon>
        <taxon>Kickxellomycetes</taxon>
        <taxon>Kickxellales</taxon>
        <taxon>Kickxellaceae</taxon>
        <taxon>Spiromyces</taxon>
    </lineage>
</organism>
<evidence type="ECO:0000313" key="1">
    <source>
        <dbReference type="EMBL" id="KAJ1672691.1"/>
    </source>
</evidence>
<reference evidence="1" key="1">
    <citation type="submission" date="2022-06" db="EMBL/GenBank/DDBJ databases">
        <title>Phylogenomic reconstructions and comparative analyses of Kickxellomycotina fungi.</title>
        <authorList>
            <person name="Reynolds N.K."/>
            <person name="Stajich J.E."/>
            <person name="Barry K."/>
            <person name="Grigoriev I.V."/>
            <person name="Crous P."/>
            <person name="Smith M.E."/>
        </authorList>
    </citation>
    <scope>NUCLEOTIDE SEQUENCE</scope>
    <source>
        <strain evidence="1">RSA 2271</strain>
    </source>
</reference>
<dbReference type="EMBL" id="JAMZIH010007980">
    <property type="protein sequence ID" value="KAJ1672691.1"/>
    <property type="molecule type" value="Genomic_DNA"/>
</dbReference>
<feature type="non-terminal residue" evidence="1">
    <location>
        <position position="252"/>
    </location>
</feature>
<proteinExistence type="predicted"/>
<evidence type="ECO:0000313" key="2">
    <source>
        <dbReference type="Proteomes" id="UP001145114"/>
    </source>
</evidence>
<protein>
    <submittedName>
        <fullName evidence="1">Trifunctional histidinol dehydrogenase</fullName>
    </submittedName>
</protein>
<dbReference type="Proteomes" id="UP001145114">
    <property type="component" value="Unassembled WGS sequence"/>
</dbReference>
<comment type="caution">
    <text evidence="1">The sequence shown here is derived from an EMBL/GenBank/DDBJ whole genome shotgun (WGS) entry which is preliminary data.</text>
</comment>